<dbReference type="CDD" id="cd00609">
    <property type="entry name" value="AAT_like"/>
    <property type="match status" value="1"/>
</dbReference>
<dbReference type="InterPro" id="IPR004839">
    <property type="entry name" value="Aminotransferase_I/II_large"/>
</dbReference>
<dbReference type="InterPro" id="IPR015424">
    <property type="entry name" value="PyrdxlP-dep_Trfase"/>
</dbReference>
<protein>
    <submittedName>
        <fullName evidence="7">Pyridoxal phosphate-dependent aminotransferase</fullName>
    </submittedName>
</protein>
<evidence type="ECO:0000256" key="1">
    <source>
        <dbReference type="ARBA" id="ARBA00001933"/>
    </source>
</evidence>
<keyword evidence="5" id="KW-0663">Pyridoxal phosphate</keyword>
<dbReference type="GO" id="GO:0030170">
    <property type="term" value="F:pyridoxal phosphate binding"/>
    <property type="evidence" value="ECO:0007669"/>
    <property type="project" value="InterPro"/>
</dbReference>
<dbReference type="InterPro" id="IPR050596">
    <property type="entry name" value="AspAT/PAT-like"/>
</dbReference>
<evidence type="ECO:0000313" key="8">
    <source>
        <dbReference type="Proteomes" id="UP001145087"/>
    </source>
</evidence>
<comment type="similarity">
    <text evidence="2">Belongs to the class-I pyridoxal-phosphate-dependent aminotransferase family.</text>
</comment>
<dbReference type="SUPFAM" id="SSF53383">
    <property type="entry name" value="PLP-dependent transferases"/>
    <property type="match status" value="1"/>
</dbReference>
<evidence type="ECO:0000259" key="6">
    <source>
        <dbReference type="Pfam" id="PF00155"/>
    </source>
</evidence>
<keyword evidence="8" id="KW-1185">Reference proteome</keyword>
<dbReference type="AlphaFoldDB" id="A0A9X3FFZ1"/>
<keyword evidence="4" id="KW-0808">Transferase</keyword>
<evidence type="ECO:0000256" key="3">
    <source>
        <dbReference type="ARBA" id="ARBA00022576"/>
    </source>
</evidence>
<dbReference type="Proteomes" id="UP001145087">
    <property type="component" value="Unassembled WGS sequence"/>
</dbReference>
<sequence>MLTLADSFKNGVTSSPIRRIMEMASPANLVNMGLDPNDVISFAGGWVNHQAPEELRQEYIAIAQDADLFHKTGAYSPSDGSPELKKALVDFNAQLFGAKSKEENIIIGANSTQLAYSLFKVLLNPNDKIALLDPAYANYPEQIEMGVNCETVHFPVFDAEKWTFAEDEEKLAAEFGLFMEREKPKLVLFSSPDNPTGKMLPDLFVKKMLETALKYDCYVTIDFAYNTFIYGKEQPEYFTYSAEDYPNLIKLYSNSKWCRGLGRRLGWLEATENIVESLKVVQQSVVLCPDTIHQMTLTNYINNGLKDGSLKDYIKRINDDYQSASEFLCYCIEKYLSSRYTVPEGGLYSVVDVGMDGDKFVADILKKTGVVFVPGSGFGASLKNGIRISFGPLVYDKAKIEEGFQRVAKVYTRKS</sequence>
<gene>
    <name evidence="7" type="ORF">OU798_16810</name>
</gene>
<dbReference type="GO" id="GO:0006520">
    <property type="term" value="P:amino acid metabolic process"/>
    <property type="evidence" value="ECO:0007669"/>
    <property type="project" value="InterPro"/>
</dbReference>
<dbReference type="PANTHER" id="PTHR46383:SF1">
    <property type="entry name" value="ASPARTATE AMINOTRANSFERASE"/>
    <property type="match status" value="1"/>
</dbReference>
<keyword evidence="3 7" id="KW-0032">Aminotransferase</keyword>
<evidence type="ECO:0000256" key="4">
    <source>
        <dbReference type="ARBA" id="ARBA00022679"/>
    </source>
</evidence>
<comment type="caution">
    <text evidence="7">The sequence shown here is derived from an EMBL/GenBank/DDBJ whole genome shotgun (WGS) entry which is preliminary data.</text>
</comment>
<dbReference type="InterPro" id="IPR015422">
    <property type="entry name" value="PyrdxlP-dep_Trfase_small"/>
</dbReference>
<dbReference type="RefSeq" id="WP_343334348.1">
    <property type="nucleotide sequence ID" value="NZ_JAPOHD010000030.1"/>
</dbReference>
<dbReference type="GO" id="GO:0008483">
    <property type="term" value="F:transaminase activity"/>
    <property type="evidence" value="ECO:0007669"/>
    <property type="project" value="UniProtKB-KW"/>
</dbReference>
<evidence type="ECO:0000256" key="2">
    <source>
        <dbReference type="ARBA" id="ARBA00007441"/>
    </source>
</evidence>
<proteinExistence type="inferred from homology"/>
<dbReference type="EMBL" id="JAPOHD010000030">
    <property type="protein sequence ID" value="MCY1722018.1"/>
    <property type="molecule type" value="Genomic_DNA"/>
</dbReference>
<dbReference type="InterPro" id="IPR015421">
    <property type="entry name" value="PyrdxlP-dep_Trfase_major"/>
</dbReference>
<dbReference type="Gene3D" id="3.90.1150.10">
    <property type="entry name" value="Aspartate Aminotransferase, domain 1"/>
    <property type="match status" value="1"/>
</dbReference>
<reference evidence="7" key="1">
    <citation type="submission" date="2022-11" db="EMBL/GenBank/DDBJ databases">
        <title>Marilongibacter aestuarii gen. nov., sp. nov., isolated from tidal flat sediment.</title>
        <authorList>
            <person name="Jiayan W."/>
        </authorList>
    </citation>
    <scope>NUCLEOTIDE SEQUENCE</scope>
    <source>
        <strain evidence="7">Z1-6</strain>
    </source>
</reference>
<accession>A0A9X3FFZ1</accession>
<dbReference type="PANTHER" id="PTHR46383">
    <property type="entry name" value="ASPARTATE AMINOTRANSFERASE"/>
    <property type="match status" value="1"/>
</dbReference>
<evidence type="ECO:0000256" key="5">
    <source>
        <dbReference type="ARBA" id="ARBA00022898"/>
    </source>
</evidence>
<comment type="cofactor">
    <cofactor evidence="1">
        <name>pyridoxal 5'-phosphate</name>
        <dbReference type="ChEBI" id="CHEBI:597326"/>
    </cofactor>
</comment>
<dbReference type="Pfam" id="PF00155">
    <property type="entry name" value="Aminotran_1_2"/>
    <property type="match status" value="1"/>
</dbReference>
<evidence type="ECO:0000313" key="7">
    <source>
        <dbReference type="EMBL" id="MCY1722018.1"/>
    </source>
</evidence>
<organism evidence="7 8">
    <name type="scientific">Draconibacterium aestuarii</name>
    <dbReference type="NCBI Taxonomy" id="2998507"/>
    <lineage>
        <taxon>Bacteria</taxon>
        <taxon>Pseudomonadati</taxon>
        <taxon>Bacteroidota</taxon>
        <taxon>Bacteroidia</taxon>
        <taxon>Marinilabiliales</taxon>
        <taxon>Prolixibacteraceae</taxon>
        <taxon>Draconibacterium</taxon>
    </lineage>
</organism>
<dbReference type="Gene3D" id="3.40.640.10">
    <property type="entry name" value="Type I PLP-dependent aspartate aminotransferase-like (Major domain)"/>
    <property type="match status" value="1"/>
</dbReference>
<name>A0A9X3FFZ1_9BACT</name>
<feature type="domain" description="Aminotransferase class I/classII large" evidence="6">
    <location>
        <begin position="60"/>
        <end position="392"/>
    </location>
</feature>